<evidence type="ECO:0000256" key="1">
    <source>
        <dbReference type="SAM" id="SignalP"/>
    </source>
</evidence>
<dbReference type="AlphaFoldDB" id="A0A6B0U936"/>
<accession>A0A6B0U936</accession>
<dbReference type="EMBL" id="GIFC01000450">
    <property type="protein sequence ID" value="MXU82533.1"/>
    <property type="molecule type" value="Transcribed_RNA"/>
</dbReference>
<sequence>MGPRYITIVFFLFFFLSHGYNYYEGYDSVHVYPKAPKLMLLALGLPRTTTDKMDAPTFRTRSRRLKDEL</sequence>
<feature type="chain" id="PRO_5025471284" evidence="1">
    <location>
        <begin position="20"/>
        <end position="69"/>
    </location>
</feature>
<protein>
    <submittedName>
        <fullName evidence="2">Putative secreted protein</fullName>
    </submittedName>
</protein>
<keyword evidence="1" id="KW-0732">Signal</keyword>
<organism evidence="2">
    <name type="scientific">Ixodes ricinus</name>
    <name type="common">Common tick</name>
    <name type="synonym">Acarus ricinus</name>
    <dbReference type="NCBI Taxonomy" id="34613"/>
    <lineage>
        <taxon>Eukaryota</taxon>
        <taxon>Metazoa</taxon>
        <taxon>Ecdysozoa</taxon>
        <taxon>Arthropoda</taxon>
        <taxon>Chelicerata</taxon>
        <taxon>Arachnida</taxon>
        <taxon>Acari</taxon>
        <taxon>Parasitiformes</taxon>
        <taxon>Ixodida</taxon>
        <taxon>Ixodoidea</taxon>
        <taxon>Ixodidae</taxon>
        <taxon>Ixodinae</taxon>
        <taxon>Ixodes</taxon>
    </lineage>
</organism>
<reference evidence="2" key="1">
    <citation type="submission" date="2019-12" db="EMBL/GenBank/DDBJ databases">
        <title>An insight into the sialome of adult female Ixodes ricinus ticks feeding for 6 days.</title>
        <authorList>
            <person name="Perner J."/>
            <person name="Ribeiro J.M.C."/>
        </authorList>
    </citation>
    <scope>NUCLEOTIDE SEQUENCE</scope>
    <source>
        <strain evidence="2">Semi-engorged</strain>
        <tissue evidence="2">Salivary glands</tissue>
    </source>
</reference>
<proteinExistence type="predicted"/>
<evidence type="ECO:0000313" key="2">
    <source>
        <dbReference type="EMBL" id="MXU82533.1"/>
    </source>
</evidence>
<name>A0A6B0U936_IXORI</name>
<feature type="signal peptide" evidence="1">
    <location>
        <begin position="1"/>
        <end position="19"/>
    </location>
</feature>